<dbReference type="Gene3D" id="3.20.20.100">
    <property type="entry name" value="NADP-dependent oxidoreductase domain"/>
    <property type="match status" value="1"/>
</dbReference>
<dbReference type="GeneID" id="108737913"/>
<gene>
    <name evidence="9" type="primary">LOC108737913</name>
</gene>
<evidence type="ECO:0000256" key="3">
    <source>
        <dbReference type="ARBA" id="ARBA00023002"/>
    </source>
</evidence>
<dbReference type="InterPro" id="IPR018170">
    <property type="entry name" value="Aldo/ket_reductase_CS"/>
</dbReference>
<dbReference type="PANTHER" id="PTHR11732">
    <property type="entry name" value="ALDO/KETO REDUCTASE"/>
    <property type="match status" value="1"/>
</dbReference>
<feature type="binding site" evidence="5">
    <location>
        <position position="116"/>
    </location>
    <ligand>
        <name>substrate</name>
    </ligand>
</feature>
<comment type="similarity">
    <text evidence="1">Belongs to the aldo/keto reductase family.</text>
</comment>
<proteinExistence type="inferred from homology"/>
<name>A0A1W4WRR6_AGRPL</name>
<dbReference type="InterPro" id="IPR020471">
    <property type="entry name" value="AKR"/>
</dbReference>
<dbReference type="PRINTS" id="PR00069">
    <property type="entry name" value="ALDKETRDTASE"/>
</dbReference>
<dbReference type="PROSITE" id="PS00798">
    <property type="entry name" value="ALDOKETO_REDUCTASE_1"/>
    <property type="match status" value="1"/>
</dbReference>
<organism evidence="8 9">
    <name type="scientific">Agrilus planipennis</name>
    <name type="common">Emerald ash borer</name>
    <name type="synonym">Agrilus marcopoli</name>
    <dbReference type="NCBI Taxonomy" id="224129"/>
    <lineage>
        <taxon>Eukaryota</taxon>
        <taxon>Metazoa</taxon>
        <taxon>Ecdysozoa</taxon>
        <taxon>Arthropoda</taxon>
        <taxon>Hexapoda</taxon>
        <taxon>Insecta</taxon>
        <taxon>Pterygota</taxon>
        <taxon>Neoptera</taxon>
        <taxon>Endopterygota</taxon>
        <taxon>Coleoptera</taxon>
        <taxon>Polyphaga</taxon>
        <taxon>Elateriformia</taxon>
        <taxon>Buprestoidea</taxon>
        <taxon>Buprestidae</taxon>
        <taxon>Agrilinae</taxon>
        <taxon>Agrilus</taxon>
    </lineage>
</organism>
<dbReference type="Proteomes" id="UP000192223">
    <property type="component" value="Unplaced"/>
</dbReference>
<keyword evidence="8" id="KW-1185">Reference proteome</keyword>
<dbReference type="PROSITE" id="PS00063">
    <property type="entry name" value="ALDOKETO_REDUCTASE_3"/>
    <property type="match status" value="1"/>
</dbReference>
<dbReference type="STRING" id="224129.A0A1W4WRR6"/>
<dbReference type="OrthoDB" id="416253at2759"/>
<evidence type="ECO:0000256" key="6">
    <source>
        <dbReference type="PIRSR" id="PIRSR000097-3"/>
    </source>
</evidence>
<evidence type="ECO:0000256" key="5">
    <source>
        <dbReference type="PIRSR" id="PIRSR000097-2"/>
    </source>
</evidence>
<accession>A0A1W4WRR6</accession>
<dbReference type="GO" id="GO:0016491">
    <property type="term" value="F:oxidoreductase activity"/>
    <property type="evidence" value="ECO:0007669"/>
    <property type="project" value="UniProtKB-KW"/>
</dbReference>
<dbReference type="KEGG" id="apln:108737913"/>
<keyword evidence="3" id="KW-0560">Oxidoreductase</keyword>
<dbReference type="PIRSF" id="PIRSF000097">
    <property type="entry name" value="AKR"/>
    <property type="match status" value="1"/>
</dbReference>
<dbReference type="InterPro" id="IPR036812">
    <property type="entry name" value="NAD(P)_OxRdtase_dom_sf"/>
</dbReference>
<feature type="domain" description="NADP-dependent oxidoreductase" evidence="7">
    <location>
        <begin position="21"/>
        <end position="295"/>
    </location>
</feature>
<evidence type="ECO:0000259" key="7">
    <source>
        <dbReference type="Pfam" id="PF00248"/>
    </source>
</evidence>
<dbReference type="InterPro" id="IPR023210">
    <property type="entry name" value="NADP_OxRdtase_dom"/>
</dbReference>
<dbReference type="AlphaFoldDB" id="A0A1W4WRR6"/>
<keyword evidence="2" id="KW-0521">NADP</keyword>
<dbReference type="FunFam" id="3.20.20.100:FF:000006">
    <property type="entry name" value="Aldo-keto reductase family 1 member A1"/>
    <property type="match status" value="1"/>
</dbReference>
<protein>
    <submittedName>
        <fullName evidence="9">Aldose reductase</fullName>
    </submittedName>
</protein>
<reference evidence="9" key="1">
    <citation type="submission" date="2025-08" db="UniProtKB">
        <authorList>
            <consortium name="RefSeq"/>
        </authorList>
    </citation>
    <scope>IDENTIFICATION</scope>
    <source>
        <tissue evidence="9">Entire body</tissue>
    </source>
</reference>
<evidence type="ECO:0000313" key="9">
    <source>
        <dbReference type="RefSeq" id="XP_018326601.1"/>
    </source>
</evidence>
<dbReference type="PROSITE" id="PS00062">
    <property type="entry name" value="ALDOKETO_REDUCTASE_2"/>
    <property type="match status" value="1"/>
</dbReference>
<feature type="active site" description="Proton donor" evidence="4">
    <location>
        <position position="54"/>
    </location>
</feature>
<dbReference type="RefSeq" id="XP_018326601.1">
    <property type="nucleotide sequence ID" value="XM_018471099.2"/>
</dbReference>
<dbReference type="Pfam" id="PF00248">
    <property type="entry name" value="Aldo_ket_red"/>
    <property type="match status" value="1"/>
</dbReference>
<evidence type="ECO:0000256" key="2">
    <source>
        <dbReference type="ARBA" id="ARBA00022857"/>
    </source>
</evidence>
<dbReference type="InParanoid" id="A0A1W4WRR6"/>
<feature type="site" description="Lowers pKa of active site Tyr" evidence="6">
    <location>
        <position position="83"/>
    </location>
</feature>
<dbReference type="SUPFAM" id="SSF51430">
    <property type="entry name" value="NAD(P)-linked oxidoreductase"/>
    <property type="match status" value="1"/>
</dbReference>
<sequence>MVNPNQVPKVKLNNGLEFPIIGLGTWKSKPGEVTQAVKDAIDAGYRHIDCAWAYENEKEVGEAIKAKIDEKVVKREDLFIVSKLWCTFHKPEAVEPALKESLTALGLDYLDLYLIHTPFDFKPGKEVLAIGEDGQIIPEGVDYVDTWKAMEEVYKKGLTKSIGISNFNKRQIERLLELTTVVPVTNQVECHPYLNQKKLAEFCKSKGITITAYSPLGSPDNPWAKPGDPKLLDDPKLKAIGDKYKKSPAQVVLRWLTQRGLITVPKSVNKKRIQENIDVFDFQLSSVEMKYIESFDCNGRIYAMEWSKTHPHHPFKDEY</sequence>
<evidence type="ECO:0000256" key="1">
    <source>
        <dbReference type="ARBA" id="ARBA00007905"/>
    </source>
</evidence>
<evidence type="ECO:0000313" key="8">
    <source>
        <dbReference type="Proteomes" id="UP000192223"/>
    </source>
</evidence>
<evidence type="ECO:0000256" key="4">
    <source>
        <dbReference type="PIRSR" id="PIRSR000097-1"/>
    </source>
</evidence>